<evidence type="ECO:0000313" key="2">
    <source>
        <dbReference type="EMBL" id="KRF78153.1"/>
    </source>
</evidence>
<reference evidence="2 3" key="1">
    <citation type="journal article" date="2007" name="Nature">
        <title>Evolution of genes and genomes on the Drosophila phylogeny.</title>
        <authorList>
            <consortium name="Drosophila 12 Genomes Consortium"/>
            <person name="Clark A.G."/>
            <person name="Eisen M.B."/>
            <person name="Smith D.R."/>
            <person name="Bergman C.M."/>
            <person name="Oliver B."/>
            <person name="Markow T.A."/>
            <person name="Kaufman T.C."/>
            <person name="Kellis M."/>
            <person name="Gelbart W."/>
            <person name="Iyer V.N."/>
            <person name="Pollard D.A."/>
            <person name="Sackton T.B."/>
            <person name="Larracuente A.M."/>
            <person name="Singh N.D."/>
            <person name="Abad J.P."/>
            <person name="Abt D.N."/>
            <person name="Adryan B."/>
            <person name="Aguade M."/>
            <person name="Akashi H."/>
            <person name="Anderson W.W."/>
            <person name="Aquadro C.F."/>
            <person name="Ardell D.H."/>
            <person name="Arguello R."/>
            <person name="Artieri C.G."/>
            <person name="Barbash D.A."/>
            <person name="Barker D."/>
            <person name="Barsanti P."/>
            <person name="Batterham P."/>
            <person name="Batzoglou S."/>
            <person name="Begun D."/>
            <person name="Bhutkar A."/>
            <person name="Blanco E."/>
            <person name="Bosak S.A."/>
            <person name="Bradley R.K."/>
            <person name="Brand A.D."/>
            <person name="Brent M.R."/>
            <person name="Brooks A.N."/>
            <person name="Brown R.H."/>
            <person name="Butlin R.K."/>
            <person name="Caggese C."/>
            <person name="Calvi B.R."/>
            <person name="Bernardo de Carvalho A."/>
            <person name="Caspi A."/>
            <person name="Castrezana S."/>
            <person name="Celniker S.E."/>
            <person name="Chang J.L."/>
            <person name="Chapple C."/>
            <person name="Chatterji S."/>
            <person name="Chinwalla A."/>
            <person name="Civetta A."/>
            <person name="Clifton S.W."/>
            <person name="Comeron J.M."/>
            <person name="Costello J.C."/>
            <person name="Coyne J.A."/>
            <person name="Daub J."/>
            <person name="David R.G."/>
            <person name="Delcher A.L."/>
            <person name="Delehaunty K."/>
            <person name="Do C.B."/>
            <person name="Ebling H."/>
            <person name="Edwards K."/>
            <person name="Eickbush T."/>
            <person name="Evans J.D."/>
            <person name="Filipski A."/>
            <person name="Findeiss S."/>
            <person name="Freyhult E."/>
            <person name="Fulton L."/>
            <person name="Fulton R."/>
            <person name="Garcia A.C."/>
            <person name="Gardiner A."/>
            <person name="Garfield D.A."/>
            <person name="Garvin B.E."/>
            <person name="Gibson G."/>
            <person name="Gilbert D."/>
            <person name="Gnerre S."/>
            <person name="Godfrey J."/>
            <person name="Good R."/>
            <person name="Gotea V."/>
            <person name="Gravely B."/>
            <person name="Greenberg A.J."/>
            <person name="Griffiths-Jones S."/>
            <person name="Gross S."/>
            <person name="Guigo R."/>
            <person name="Gustafson E.A."/>
            <person name="Haerty W."/>
            <person name="Hahn M.W."/>
            <person name="Halligan D.L."/>
            <person name="Halpern A.L."/>
            <person name="Halter G.M."/>
            <person name="Han M.V."/>
            <person name="Heger A."/>
            <person name="Hillier L."/>
            <person name="Hinrichs A.S."/>
            <person name="Holmes I."/>
            <person name="Hoskins R.A."/>
            <person name="Hubisz M.J."/>
            <person name="Hultmark D."/>
            <person name="Huntley M.A."/>
            <person name="Jaffe D.B."/>
            <person name="Jagadeeshan S."/>
            <person name="Jeck W.R."/>
            <person name="Johnson J."/>
            <person name="Jones C.D."/>
            <person name="Jordan W.C."/>
            <person name="Karpen G.H."/>
            <person name="Kataoka E."/>
            <person name="Keightley P.D."/>
            <person name="Kheradpour P."/>
            <person name="Kirkness E.F."/>
            <person name="Koerich L.B."/>
            <person name="Kristiansen K."/>
            <person name="Kudrna D."/>
            <person name="Kulathinal R.J."/>
            <person name="Kumar S."/>
            <person name="Kwok R."/>
            <person name="Lander E."/>
            <person name="Langley C.H."/>
            <person name="Lapoint R."/>
            <person name="Lazzaro B.P."/>
            <person name="Lee S.J."/>
            <person name="Levesque L."/>
            <person name="Li R."/>
            <person name="Lin C.F."/>
            <person name="Lin M.F."/>
            <person name="Lindblad-Toh K."/>
            <person name="Llopart A."/>
            <person name="Long M."/>
            <person name="Low L."/>
            <person name="Lozovsky E."/>
            <person name="Lu J."/>
            <person name="Luo M."/>
            <person name="Machado C.A."/>
            <person name="Makalowski W."/>
            <person name="Marzo M."/>
            <person name="Matsuda M."/>
            <person name="Matzkin L."/>
            <person name="McAllister B."/>
            <person name="McBride C.S."/>
            <person name="McKernan B."/>
            <person name="McKernan K."/>
            <person name="Mendez-Lago M."/>
            <person name="Minx P."/>
            <person name="Mollenhauer M.U."/>
            <person name="Montooth K."/>
            <person name="Mount S.M."/>
            <person name="Mu X."/>
            <person name="Myers E."/>
            <person name="Negre B."/>
            <person name="Newfeld S."/>
            <person name="Nielsen R."/>
            <person name="Noor M.A."/>
            <person name="O'Grady P."/>
            <person name="Pachter L."/>
            <person name="Papaceit M."/>
            <person name="Parisi M.J."/>
            <person name="Parisi M."/>
            <person name="Parts L."/>
            <person name="Pedersen J.S."/>
            <person name="Pesole G."/>
            <person name="Phillippy A.M."/>
            <person name="Ponting C.P."/>
            <person name="Pop M."/>
            <person name="Porcelli D."/>
            <person name="Powell J.R."/>
            <person name="Prohaska S."/>
            <person name="Pruitt K."/>
            <person name="Puig M."/>
            <person name="Quesneville H."/>
            <person name="Ram K.R."/>
            <person name="Rand D."/>
            <person name="Rasmussen M.D."/>
            <person name="Reed L.K."/>
            <person name="Reenan R."/>
            <person name="Reily A."/>
            <person name="Remington K.A."/>
            <person name="Rieger T.T."/>
            <person name="Ritchie M.G."/>
            <person name="Robin C."/>
            <person name="Rogers Y.H."/>
            <person name="Rohde C."/>
            <person name="Rozas J."/>
            <person name="Rubenfield M.J."/>
            <person name="Ruiz A."/>
            <person name="Russo S."/>
            <person name="Salzberg S.L."/>
            <person name="Sanchez-Gracia A."/>
            <person name="Saranga D.J."/>
            <person name="Sato H."/>
            <person name="Schaeffer S.W."/>
            <person name="Schatz M.C."/>
            <person name="Schlenke T."/>
            <person name="Schwartz R."/>
            <person name="Segarra C."/>
            <person name="Singh R.S."/>
            <person name="Sirot L."/>
            <person name="Sirota M."/>
            <person name="Sisneros N.B."/>
            <person name="Smith C.D."/>
            <person name="Smith T.F."/>
            <person name="Spieth J."/>
            <person name="Stage D.E."/>
            <person name="Stark A."/>
            <person name="Stephan W."/>
            <person name="Strausberg R.L."/>
            <person name="Strempel S."/>
            <person name="Sturgill D."/>
            <person name="Sutton G."/>
            <person name="Sutton G.G."/>
            <person name="Tao W."/>
            <person name="Teichmann S."/>
            <person name="Tobari Y.N."/>
            <person name="Tomimura Y."/>
            <person name="Tsolas J.M."/>
            <person name="Valente V.L."/>
            <person name="Venter E."/>
            <person name="Venter J.C."/>
            <person name="Vicario S."/>
            <person name="Vieira F.G."/>
            <person name="Vilella A.J."/>
            <person name="Villasante A."/>
            <person name="Walenz B."/>
            <person name="Wang J."/>
            <person name="Wasserman M."/>
            <person name="Watts T."/>
            <person name="Wilson D."/>
            <person name="Wilson R.K."/>
            <person name="Wing R.A."/>
            <person name="Wolfner M.F."/>
            <person name="Wong A."/>
            <person name="Wong G.K."/>
            <person name="Wu C.I."/>
            <person name="Wu G."/>
            <person name="Yamamoto D."/>
            <person name="Yang H.P."/>
            <person name="Yang S.P."/>
            <person name="Yorke J.A."/>
            <person name="Yoshida K."/>
            <person name="Zdobnov E."/>
            <person name="Zhang P."/>
            <person name="Zhang Y."/>
            <person name="Zimin A.V."/>
            <person name="Baldwin J."/>
            <person name="Abdouelleil A."/>
            <person name="Abdulkadir J."/>
            <person name="Abebe A."/>
            <person name="Abera B."/>
            <person name="Abreu J."/>
            <person name="Acer S.C."/>
            <person name="Aftuck L."/>
            <person name="Alexander A."/>
            <person name="An P."/>
            <person name="Anderson E."/>
            <person name="Anderson S."/>
            <person name="Arachi H."/>
            <person name="Azer M."/>
            <person name="Bachantsang P."/>
            <person name="Barry A."/>
            <person name="Bayul T."/>
            <person name="Berlin A."/>
            <person name="Bessette D."/>
            <person name="Bloom T."/>
            <person name="Blye J."/>
            <person name="Boguslavskiy L."/>
            <person name="Bonnet C."/>
            <person name="Boukhgalter B."/>
            <person name="Bourzgui I."/>
            <person name="Brown A."/>
            <person name="Cahill P."/>
            <person name="Channer S."/>
            <person name="Cheshatsang Y."/>
            <person name="Chuda L."/>
            <person name="Citroen M."/>
            <person name="Collymore A."/>
            <person name="Cooke P."/>
            <person name="Costello M."/>
            <person name="D'Aco K."/>
            <person name="Daza R."/>
            <person name="De Haan G."/>
            <person name="DeGray S."/>
            <person name="DeMaso C."/>
            <person name="Dhargay N."/>
            <person name="Dooley K."/>
            <person name="Dooley E."/>
            <person name="Doricent M."/>
            <person name="Dorje P."/>
            <person name="Dorjee K."/>
            <person name="Dupes A."/>
            <person name="Elong R."/>
            <person name="Falk J."/>
            <person name="Farina A."/>
            <person name="Faro S."/>
            <person name="Ferguson D."/>
            <person name="Fisher S."/>
            <person name="Foley C.D."/>
            <person name="Franke A."/>
            <person name="Friedrich D."/>
            <person name="Gadbois L."/>
            <person name="Gearin G."/>
            <person name="Gearin C.R."/>
            <person name="Giannoukos G."/>
            <person name="Goode T."/>
            <person name="Graham J."/>
            <person name="Grandbois E."/>
            <person name="Grewal S."/>
            <person name="Gyaltsen K."/>
            <person name="Hafez N."/>
            <person name="Hagos B."/>
            <person name="Hall J."/>
            <person name="Henson C."/>
            <person name="Hollinger A."/>
            <person name="Honan T."/>
            <person name="Huard M.D."/>
            <person name="Hughes L."/>
            <person name="Hurhula B."/>
            <person name="Husby M.E."/>
            <person name="Kamat A."/>
            <person name="Kanga B."/>
            <person name="Kashin S."/>
            <person name="Khazanovich D."/>
            <person name="Kisner P."/>
            <person name="Lance K."/>
            <person name="Lara M."/>
            <person name="Lee W."/>
            <person name="Lennon N."/>
            <person name="Letendre F."/>
            <person name="LeVine R."/>
            <person name="Lipovsky A."/>
            <person name="Liu X."/>
            <person name="Liu J."/>
            <person name="Liu S."/>
            <person name="Lokyitsang T."/>
            <person name="Lokyitsang Y."/>
            <person name="Lubonja R."/>
            <person name="Lui A."/>
            <person name="MacDonald P."/>
            <person name="Magnisalis V."/>
            <person name="Maru K."/>
            <person name="Matthews C."/>
            <person name="McCusker W."/>
            <person name="McDonough S."/>
            <person name="Mehta T."/>
            <person name="Meldrim J."/>
            <person name="Meneus L."/>
            <person name="Mihai O."/>
            <person name="Mihalev A."/>
            <person name="Mihova T."/>
            <person name="Mittelman R."/>
            <person name="Mlenga V."/>
            <person name="Montmayeur A."/>
            <person name="Mulrain L."/>
            <person name="Navidi A."/>
            <person name="Naylor J."/>
            <person name="Negash T."/>
            <person name="Nguyen T."/>
            <person name="Nguyen N."/>
            <person name="Nicol R."/>
            <person name="Norbu C."/>
            <person name="Norbu N."/>
            <person name="Novod N."/>
            <person name="O'Neill B."/>
            <person name="Osman S."/>
            <person name="Markiewicz E."/>
            <person name="Oyono O.L."/>
            <person name="Patti C."/>
            <person name="Phunkhang P."/>
            <person name="Pierre F."/>
            <person name="Priest M."/>
            <person name="Raghuraman S."/>
            <person name="Rege F."/>
            <person name="Reyes R."/>
            <person name="Rise C."/>
            <person name="Rogov P."/>
            <person name="Ross K."/>
            <person name="Ryan E."/>
            <person name="Settipalli S."/>
            <person name="Shea T."/>
            <person name="Sherpa N."/>
            <person name="Shi L."/>
            <person name="Shih D."/>
            <person name="Sparrow T."/>
            <person name="Spaulding J."/>
            <person name="Stalker J."/>
            <person name="Stange-Thomann N."/>
            <person name="Stavropoulos S."/>
            <person name="Stone C."/>
            <person name="Strader C."/>
            <person name="Tesfaye S."/>
            <person name="Thomson T."/>
            <person name="Thoulutsang Y."/>
            <person name="Thoulutsang D."/>
            <person name="Topham K."/>
            <person name="Topping I."/>
            <person name="Tsamla T."/>
            <person name="Vassiliev H."/>
            <person name="Vo A."/>
            <person name="Wangchuk T."/>
            <person name="Wangdi T."/>
            <person name="Weiand M."/>
            <person name="Wilkinson J."/>
            <person name="Wilson A."/>
            <person name="Yadav S."/>
            <person name="Young G."/>
            <person name="Yu Q."/>
            <person name="Zembek L."/>
            <person name="Zhong D."/>
            <person name="Zimmer A."/>
            <person name="Zwirko Z."/>
            <person name="Jaffe D.B."/>
            <person name="Alvarez P."/>
            <person name="Brockman W."/>
            <person name="Butler J."/>
            <person name="Chin C."/>
            <person name="Gnerre S."/>
            <person name="Grabherr M."/>
            <person name="Kleber M."/>
            <person name="Mauceli E."/>
            <person name="MacCallum I."/>
        </authorList>
    </citation>
    <scope>NUCLEOTIDE SEQUENCE [LARGE SCALE GENOMIC DNA]</scope>
    <source>
        <strain evidence="3">Tucson 15010-1051.87</strain>
    </source>
</reference>
<gene>
    <name evidence="2" type="primary">Dvir\GJ26460</name>
    <name evidence="2" type="ORF">Dvir_GJ26460</name>
</gene>
<keyword evidence="3" id="KW-1185">Reference proteome</keyword>
<evidence type="ECO:0000256" key="1">
    <source>
        <dbReference type="SAM" id="MobiDB-lite"/>
    </source>
</evidence>
<evidence type="ECO:0000313" key="3">
    <source>
        <dbReference type="Proteomes" id="UP000008792"/>
    </source>
</evidence>
<protein>
    <submittedName>
        <fullName evidence="2">Uncharacterized protein</fullName>
    </submittedName>
</protein>
<dbReference type="OrthoDB" id="686784at2759"/>
<proteinExistence type="predicted"/>
<sequence>MMLSTYQHDYVPPNTKRYEFMSHLKTHDGFGGPKVVECECVEEDKIKPPADAVKNCSGVEWTGIAPMGRLVDPRLIPTELAQDQVEKMAFAPESDCTKLQPNRFLKILRNVYPDLYERLKLMPKEELGRRLETNRMYTTYQIDYCDVNEYPEGIYESMKPTDEASKMKSDKLLATKAPCSEFRSDVMKQLERENTTGYEVKADECEQAYKPFKTTFSDSSQFVNSGNNSHWKTTGSTFRKVPNFTEYMDSISRNGCIIMRNKLHDHSKCLANHCRHEIRQTDDYEDENENEHEKNENENENGHGNGGWLLEAGG</sequence>
<dbReference type="Proteomes" id="UP000008792">
    <property type="component" value="Unassembled WGS sequence"/>
</dbReference>
<feature type="compositionally biased region" description="Basic and acidic residues" evidence="1">
    <location>
        <begin position="291"/>
        <end position="301"/>
    </location>
</feature>
<accession>A0A0Q9VZ70</accession>
<dbReference type="STRING" id="7244.A0A0Q9VZ70"/>
<dbReference type="EMBL" id="CH940660">
    <property type="protein sequence ID" value="KRF78153.1"/>
    <property type="molecule type" value="Genomic_DNA"/>
</dbReference>
<dbReference type="InParanoid" id="A0A0Q9VZ70"/>
<organism evidence="2 3">
    <name type="scientific">Drosophila virilis</name>
    <name type="common">Fruit fly</name>
    <dbReference type="NCBI Taxonomy" id="7244"/>
    <lineage>
        <taxon>Eukaryota</taxon>
        <taxon>Metazoa</taxon>
        <taxon>Ecdysozoa</taxon>
        <taxon>Arthropoda</taxon>
        <taxon>Hexapoda</taxon>
        <taxon>Insecta</taxon>
        <taxon>Pterygota</taxon>
        <taxon>Neoptera</taxon>
        <taxon>Endopterygota</taxon>
        <taxon>Diptera</taxon>
        <taxon>Brachycera</taxon>
        <taxon>Muscomorpha</taxon>
        <taxon>Ephydroidea</taxon>
        <taxon>Drosophilidae</taxon>
        <taxon>Drosophila</taxon>
    </lineage>
</organism>
<name>A0A0Q9VZ70_DROVI</name>
<dbReference type="AlphaFoldDB" id="A0A0Q9VZ70"/>
<feature type="compositionally biased region" description="Gly residues" evidence="1">
    <location>
        <begin position="303"/>
        <end position="314"/>
    </location>
</feature>
<feature type="region of interest" description="Disordered" evidence="1">
    <location>
        <begin position="281"/>
        <end position="314"/>
    </location>
</feature>